<evidence type="ECO:0000256" key="7">
    <source>
        <dbReference type="HAMAP-Rule" id="MF_00945"/>
    </source>
</evidence>
<evidence type="ECO:0000313" key="9">
    <source>
        <dbReference type="EMBL" id="ANF56072.1"/>
    </source>
</evidence>
<dbReference type="PROSITE" id="PS50084">
    <property type="entry name" value="KH_TYPE_1"/>
    <property type="match status" value="1"/>
</dbReference>
<dbReference type="CDD" id="cd04455">
    <property type="entry name" value="S1_NusA"/>
    <property type="match status" value="1"/>
</dbReference>
<gene>
    <name evidence="7 9" type="primary">nusA</name>
    <name evidence="9" type="ORF">A5892_00130</name>
</gene>
<dbReference type="Gene3D" id="1.10.150.20">
    <property type="entry name" value="5' to 3' exonuclease, C-terminal subdomain"/>
    <property type="match status" value="2"/>
</dbReference>
<keyword evidence="5 7" id="KW-0805">Transcription regulation</keyword>
<keyword evidence="1 7" id="KW-0806">Transcription termination</keyword>
<dbReference type="InterPro" id="IPR010214">
    <property type="entry name" value="Tscrpt_termin_fac_NusA_C_rpt"/>
</dbReference>
<evidence type="ECO:0000259" key="8">
    <source>
        <dbReference type="PROSITE" id="PS50126"/>
    </source>
</evidence>
<dbReference type="KEGG" id="haa:A5892_00130"/>
<proteinExistence type="inferred from homology"/>
<feature type="domain" description="S1 motif" evidence="8">
    <location>
        <begin position="138"/>
        <end position="203"/>
    </location>
</feature>
<dbReference type="RefSeq" id="WP_027349598.1">
    <property type="nucleotide sequence ID" value="NZ_CP015243.1"/>
</dbReference>
<dbReference type="InterPro" id="IPR004087">
    <property type="entry name" value="KH_dom"/>
</dbReference>
<dbReference type="Pfam" id="PF26594">
    <property type="entry name" value="KH_NusA_2nd"/>
    <property type="match status" value="1"/>
</dbReference>
<dbReference type="CDD" id="cd02134">
    <property type="entry name" value="KH-II_NusA_rpt1"/>
    <property type="match status" value="1"/>
</dbReference>
<keyword evidence="3 7" id="KW-0889">Transcription antitermination</keyword>
<dbReference type="InterPro" id="IPR013735">
    <property type="entry name" value="TF_NusA_N"/>
</dbReference>
<dbReference type="SUPFAM" id="SSF50249">
    <property type="entry name" value="Nucleic acid-binding proteins"/>
    <property type="match status" value="1"/>
</dbReference>
<dbReference type="InterPro" id="IPR015946">
    <property type="entry name" value="KH_dom-like_a/b"/>
</dbReference>
<evidence type="ECO:0000256" key="2">
    <source>
        <dbReference type="ARBA" id="ARBA00022490"/>
    </source>
</evidence>
<dbReference type="SUPFAM" id="SSF54814">
    <property type="entry name" value="Prokaryotic type KH domain (KH-domain type II)"/>
    <property type="match status" value="2"/>
</dbReference>
<evidence type="ECO:0000256" key="1">
    <source>
        <dbReference type="ARBA" id="ARBA00022472"/>
    </source>
</evidence>
<dbReference type="CDD" id="cd22529">
    <property type="entry name" value="KH-II_NusA_rpt2"/>
    <property type="match status" value="1"/>
</dbReference>
<dbReference type="GO" id="GO:0003700">
    <property type="term" value="F:DNA-binding transcription factor activity"/>
    <property type="evidence" value="ECO:0007669"/>
    <property type="project" value="InterPro"/>
</dbReference>
<dbReference type="InterPro" id="IPR030842">
    <property type="entry name" value="TF_NusA_bacterial"/>
</dbReference>
<evidence type="ECO:0000256" key="6">
    <source>
        <dbReference type="ARBA" id="ARBA00023163"/>
    </source>
</evidence>
<keyword evidence="6 7" id="KW-0804">Transcription</keyword>
<dbReference type="InterPro" id="IPR036555">
    <property type="entry name" value="NusA_N_sf"/>
</dbReference>
<comment type="subcellular location">
    <subcellularLocation>
        <location evidence="7">Cytoplasm</location>
    </subcellularLocation>
</comment>
<evidence type="ECO:0000256" key="4">
    <source>
        <dbReference type="ARBA" id="ARBA00022884"/>
    </source>
</evidence>
<dbReference type="SMART" id="SM00316">
    <property type="entry name" value="S1"/>
    <property type="match status" value="1"/>
</dbReference>
<evidence type="ECO:0000313" key="10">
    <source>
        <dbReference type="Proteomes" id="UP000077875"/>
    </source>
</evidence>
<protein>
    <recommendedName>
        <fullName evidence="7">Transcription termination/antitermination protein NusA</fullName>
    </recommendedName>
</protein>
<dbReference type="STRING" id="376489.A5892_00130"/>
<dbReference type="GO" id="GO:0000166">
    <property type="term" value="F:nucleotide binding"/>
    <property type="evidence" value="ECO:0007669"/>
    <property type="project" value="InterPro"/>
</dbReference>
<dbReference type="SUPFAM" id="SSF69705">
    <property type="entry name" value="Transcription factor NusA, N-terminal domain"/>
    <property type="match status" value="1"/>
</dbReference>
<dbReference type="Gene3D" id="2.40.50.140">
    <property type="entry name" value="Nucleic acid-binding proteins"/>
    <property type="match status" value="1"/>
</dbReference>
<dbReference type="GO" id="GO:0006353">
    <property type="term" value="P:DNA-templated transcription termination"/>
    <property type="evidence" value="ECO:0007669"/>
    <property type="project" value="UniProtKB-UniRule"/>
</dbReference>
<dbReference type="GO" id="GO:0031564">
    <property type="term" value="P:transcription antitermination"/>
    <property type="evidence" value="ECO:0007669"/>
    <property type="project" value="UniProtKB-UniRule"/>
</dbReference>
<dbReference type="InterPro" id="IPR010213">
    <property type="entry name" value="TF_NusA"/>
</dbReference>
<dbReference type="FunFam" id="3.30.300.20:FF:000002">
    <property type="entry name" value="Transcription termination/antitermination protein NusA"/>
    <property type="match status" value="1"/>
</dbReference>
<evidence type="ECO:0000256" key="3">
    <source>
        <dbReference type="ARBA" id="ARBA00022814"/>
    </source>
</evidence>
<dbReference type="Pfam" id="PF08529">
    <property type="entry name" value="NusA_N"/>
    <property type="match status" value="1"/>
</dbReference>
<comment type="function">
    <text evidence="7">Participates in both transcription termination and antitermination.</text>
</comment>
<keyword evidence="10" id="KW-1185">Reference proteome</keyword>
<accession>A0A172YAB5</accession>
<name>A0A172YAB5_9GAMM</name>
<dbReference type="Gene3D" id="3.30.300.20">
    <property type="match status" value="2"/>
</dbReference>
<dbReference type="PANTHER" id="PTHR22648">
    <property type="entry name" value="TRANSCRIPTION TERMINATION FACTOR NUSA"/>
    <property type="match status" value="1"/>
</dbReference>
<dbReference type="InterPro" id="IPR058582">
    <property type="entry name" value="KH_NusA_2nd"/>
</dbReference>
<dbReference type="GO" id="GO:0005829">
    <property type="term" value="C:cytosol"/>
    <property type="evidence" value="ECO:0007669"/>
    <property type="project" value="TreeGrafter"/>
</dbReference>
<dbReference type="SUPFAM" id="SSF47794">
    <property type="entry name" value="Rad51 N-terminal domain-like"/>
    <property type="match status" value="2"/>
</dbReference>
<dbReference type="Gene3D" id="3.30.1480.10">
    <property type="entry name" value="NusA, N-terminal domain"/>
    <property type="match status" value="1"/>
</dbReference>
<dbReference type="HAMAP" id="MF_00945_B">
    <property type="entry name" value="NusA_B"/>
    <property type="match status" value="1"/>
</dbReference>
<dbReference type="NCBIfam" id="TIGR01954">
    <property type="entry name" value="nusA_Cterm_rpt"/>
    <property type="match status" value="2"/>
</dbReference>
<dbReference type="GO" id="GO:0003723">
    <property type="term" value="F:RNA binding"/>
    <property type="evidence" value="ECO:0007669"/>
    <property type="project" value="UniProtKB-UniRule"/>
</dbReference>
<comment type="similarity">
    <text evidence="7">Belongs to the NusA family.</text>
</comment>
<sequence>MSKEILLVVDAISNEKGVPRGVIFEAVEAALASATRKRFEGQDVDVKVRIDRATGDYDTFRRWTVVPDEDYTTSAREIPISAAEEREPPLGLGEFVEEQIESVSFGRIAAQTAKQVIVQKVREAERAEIVRHYSEREGELVAGGVKKTTRDGLIIDLGDNAEGFLPRSEMISGERYRMNERVRALLWKVDPDARGSQLILSRTRPEFLIELFKIEVPEIAEQLIEIKGAARDPGSRAKIAVKTNDRRIDPVGACVGMRGSRVQAVSNELRNERVDIILWDDNPAQLVINAMAPAEVASIMVDEDSHTMDVAVAEDNLAQAIGRSGQNVRLASELTGWTLNVMTEEEAQGKLEQEVDSFIEYFIQHLDIEEDLARLLVDEGFTSLEEIAYVPLDEMLEIEELDEVLVEELRARAKDELLNLAIASEESLEEGAPADDLLEMEGMDRALAFTLAGRGIRTMEDLAEQSIDDLKDIEGVDEERAAVLIMTARAPWFEGEA</sequence>
<dbReference type="Pfam" id="PF13184">
    <property type="entry name" value="KH_NusA_1st"/>
    <property type="match status" value="1"/>
</dbReference>
<dbReference type="Proteomes" id="UP000077875">
    <property type="component" value="Chromosome"/>
</dbReference>
<dbReference type="FunFam" id="3.30.300.20:FF:000005">
    <property type="entry name" value="Transcription termination/antitermination protein NusA"/>
    <property type="match status" value="1"/>
</dbReference>
<dbReference type="NCBIfam" id="TIGR01953">
    <property type="entry name" value="NusA"/>
    <property type="match status" value="1"/>
</dbReference>
<comment type="subunit">
    <text evidence="7">Monomer. Binds directly to the core enzyme of the DNA-dependent RNA polymerase and to nascent RNA.</text>
</comment>
<dbReference type="Pfam" id="PF14520">
    <property type="entry name" value="HHH_5"/>
    <property type="match status" value="1"/>
</dbReference>
<dbReference type="PROSITE" id="PS50126">
    <property type="entry name" value="S1"/>
    <property type="match status" value="1"/>
</dbReference>
<evidence type="ECO:0000256" key="5">
    <source>
        <dbReference type="ARBA" id="ARBA00023015"/>
    </source>
</evidence>
<dbReference type="PANTHER" id="PTHR22648:SF0">
    <property type="entry name" value="TRANSCRIPTION TERMINATION_ANTITERMINATION PROTEIN NUSA"/>
    <property type="match status" value="1"/>
</dbReference>
<organism evidence="9 10">
    <name type="scientific">Halotalea alkalilenta</name>
    <dbReference type="NCBI Taxonomy" id="376489"/>
    <lineage>
        <taxon>Bacteria</taxon>
        <taxon>Pseudomonadati</taxon>
        <taxon>Pseudomonadota</taxon>
        <taxon>Gammaproteobacteria</taxon>
        <taxon>Oceanospirillales</taxon>
        <taxon>Halomonadaceae</taxon>
        <taxon>Halotalea</taxon>
    </lineage>
</organism>
<keyword evidence="4 7" id="KW-0694">RNA-binding</keyword>
<dbReference type="InterPro" id="IPR025249">
    <property type="entry name" value="TF_NusA_KH_1st"/>
</dbReference>
<dbReference type="AlphaFoldDB" id="A0A172YAB5"/>
<dbReference type="FunFam" id="1.10.150.20:FF:000015">
    <property type="entry name" value="Transcription termination/antitermination protein NusA"/>
    <property type="match status" value="1"/>
</dbReference>
<dbReference type="Pfam" id="PF00575">
    <property type="entry name" value="S1"/>
    <property type="match status" value="1"/>
</dbReference>
<dbReference type="InterPro" id="IPR003029">
    <property type="entry name" value="S1_domain"/>
</dbReference>
<reference evidence="9 10" key="1">
    <citation type="submission" date="2016-04" db="EMBL/GenBank/DDBJ databases">
        <title>Complete Genome Sequence of Halotalea alkalilenta IHB B 13600.</title>
        <authorList>
            <person name="Swarnkar M.K."/>
            <person name="Sharma A."/>
            <person name="Kaushal K."/>
            <person name="Soni R."/>
            <person name="Rana S."/>
            <person name="Singh A.K."/>
            <person name="Gulati A."/>
        </authorList>
    </citation>
    <scope>NUCLEOTIDE SEQUENCE [LARGE SCALE GENOMIC DNA]</scope>
    <source>
        <strain evidence="9 10">IHB B 13600</strain>
    </source>
</reference>
<keyword evidence="2 7" id="KW-0963">Cytoplasm</keyword>
<dbReference type="EMBL" id="CP015243">
    <property type="protein sequence ID" value="ANF56072.1"/>
    <property type="molecule type" value="Genomic_DNA"/>
</dbReference>
<dbReference type="InterPro" id="IPR012340">
    <property type="entry name" value="NA-bd_OB-fold"/>
</dbReference>
<dbReference type="SMART" id="SM00322">
    <property type="entry name" value="KH"/>
    <property type="match status" value="2"/>
</dbReference>
<dbReference type="InterPro" id="IPR010995">
    <property type="entry name" value="DNA_repair_Rad51/TF_NusA_a-hlx"/>
</dbReference>
<dbReference type="InterPro" id="IPR009019">
    <property type="entry name" value="KH_sf_prok-type"/>
</dbReference>